<feature type="chain" id="PRO_5013382784" evidence="1">
    <location>
        <begin position="29"/>
        <end position="223"/>
    </location>
</feature>
<accession>A0A1M7LPK1</accession>
<dbReference type="AlphaFoldDB" id="A0A1M7LPK1"/>
<dbReference type="Proteomes" id="UP000184420">
    <property type="component" value="Unassembled WGS sequence"/>
</dbReference>
<sequence>MLKHTTSGVRCIIPGMVICLLVALQSVAQTADKLEPFEPSRNAVDSYYNHLYQKLLYRFADRPLARVVVMPPFSPEYALSVEGDARGYQLKSNIKVAYYDALQQKRVVPDQPVSVSRPIDKELATKIRDLFEAALSSTGAPADPGLDGVRYFFSSYNEKYGMLRAQALTPTPGSRSGALVKICHQLIAYAKGQSNAEDSLIRNISNLTRYYESLNVKMATALN</sequence>
<evidence type="ECO:0000313" key="3">
    <source>
        <dbReference type="Proteomes" id="UP000184420"/>
    </source>
</evidence>
<organism evidence="2 3">
    <name type="scientific">Chitinophaga jiangningensis</name>
    <dbReference type="NCBI Taxonomy" id="1419482"/>
    <lineage>
        <taxon>Bacteria</taxon>
        <taxon>Pseudomonadati</taxon>
        <taxon>Bacteroidota</taxon>
        <taxon>Chitinophagia</taxon>
        <taxon>Chitinophagales</taxon>
        <taxon>Chitinophagaceae</taxon>
        <taxon>Chitinophaga</taxon>
    </lineage>
</organism>
<keyword evidence="3" id="KW-1185">Reference proteome</keyword>
<reference evidence="2 3" key="1">
    <citation type="submission" date="2016-11" db="EMBL/GenBank/DDBJ databases">
        <authorList>
            <person name="Jaros S."/>
            <person name="Januszkiewicz K."/>
            <person name="Wedrychowicz H."/>
        </authorList>
    </citation>
    <scope>NUCLEOTIDE SEQUENCE [LARGE SCALE GENOMIC DNA]</scope>
    <source>
        <strain evidence="2 3">DSM 27406</strain>
    </source>
</reference>
<dbReference type="STRING" id="1419482.SAMN05444266_11153"/>
<name>A0A1M7LPK1_9BACT</name>
<protein>
    <submittedName>
        <fullName evidence="2">Uncharacterized protein</fullName>
    </submittedName>
</protein>
<feature type="signal peptide" evidence="1">
    <location>
        <begin position="1"/>
        <end position="28"/>
    </location>
</feature>
<evidence type="ECO:0000256" key="1">
    <source>
        <dbReference type="SAM" id="SignalP"/>
    </source>
</evidence>
<evidence type="ECO:0000313" key="2">
    <source>
        <dbReference type="EMBL" id="SHM79584.1"/>
    </source>
</evidence>
<dbReference type="EMBL" id="FRBL01000011">
    <property type="protein sequence ID" value="SHM79584.1"/>
    <property type="molecule type" value="Genomic_DNA"/>
</dbReference>
<dbReference type="RefSeq" id="WP_073086623.1">
    <property type="nucleotide sequence ID" value="NZ_FRBL01000011.1"/>
</dbReference>
<keyword evidence="1" id="KW-0732">Signal</keyword>
<gene>
    <name evidence="2" type="ORF">SAMN05444266_11153</name>
</gene>
<proteinExistence type="predicted"/>
<dbReference type="OrthoDB" id="1046333at2"/>